<dbReference type="EMBL" id="BAABAT010000028">
    <property type="protein sequence ID" value="GAA4257622.1"/>
    <property type="molecule type" value="Genomic_DNA"/>
</dbReference>
<dbReference type="RefSeq" id="WP_345134600.1">
    <property type="nucleotide sequence ID" value="NZ_BAABAT010000028.1"/>
</dbReference>
<feature type="transmembrane region" description="Helical" evidence="1">
    <location>
        <begin position="6"/>
        <end position="29"/>
    </location>
</feature>
<proteinExistence type="predicted"/>
<evidence type="ECO:0008006" key="4">
    <source>
        <dbReference type="Google" id="ProtNLM"/>
    </source>
</evidence>
<protein>
    <recommendedName>
        <fullName evidence="4">Integral membrane protein</fullName>
    </recommendedName>
</protein>
<reference evidence="3" key="1">
    <citation type="journal article" date="2019" name="Int. J. Syst. Evol. Microbiol.">
        <title>The Global Catalogue of Microorganisms (GCM) 10K type strain sequencing project: providing services to taxonomists for standard genome sequencing and annotation.</title>
        <authorList>
            <consortium name="The Broad Institute Genomics Platform"/>
            <consortium name="The Broad Institute Genome Sequencing Center for Infectious Disease"/>
            <person name="Wu L."/>
            <person name="Ma J."/>
        </authorList>
    </citation>
    <scope>NUCLEOTIDE SEQUENCE [LARGE SCALE GENOMIC DNA]</scope>
    <source>
        <strain evidence="3">JCM 17441</strain>
    </source>
</reference>
<organism evidence="2 3">
    <name type="scientific">Dactylosporangium darangshiense</name>
    <dbReference type="NCBI Taxonomy" id="579108"/>
    <lineage>
        <taxon>Bacteria</taxon>
        <taxon>Bacillati</taxon>
        <taxon>Actinomycetota</taxon>
        <taxon>Actinomycetes</taxon>
        <taxon>Micromonosporales</taxon>
        <taxon>Micromonosporaceae</taxon>
        <taxon>Dactylosporangium</taxon>
    </lineage>
</organism>
<sequence>MNVWWYLAGAMYVISTMLWLLVSAKLAAANPFARLPWFRRPPNNPRGIEWLQMLANGSQIFGTLFVAEGFWRRGSSNPYDILWGVPFAAVVFVVGLAVPYARHNRRVRRAVS</sequence>
<evidence type="ECO:0000256" key="1">
    <source>
        <dbReference type="SAM" id="Phobius"/>
    </source>
</evidence>
<keyword evidence="1" id="KW-0472">Membrane</keyword>
<evidence type="ECO:0000313" key="3">
    <source>
        <dbReference type="Proteomes" id="UP001500620"/>
    </source>
</evidence>
<evidence type="ECO:0000313" key="2">
    <source>
        <dbReference type="EMBL" id="GAA4257622.1"/>
    </source>
</evidence>
<accession>A0ABP8DJZ9</accession>
<dbReference type="Proteomes" id="UP001500620">
    <property type="component" value="Unassembled WGS sequence"/>
</dbReference>
<gene>
    <name evidence="2" type="ORF">GCM10022255_075110</name>
</gene>
<keyword evidence="1" id="KW-0812">Transmembrane</keyword>
<name>A0ABP8DJZ9_9ACTN</name>
<feature type="transmembrane region" description="Helical" evidence="1">
    <location>
        <begin position="83"/>
        <end position="101"/>
    </location>
</feature>
<keyword evidence="1" id="KW-1133">Transmembrane helix</keyword>
<comment type="caution">
    <text evidence="2">The sequence shown here is derived from an EMBL/GenBank/DDBJ whole genome shotgun (WGS) entry which is preliminary data.</text>
</comment>
<keyword evidence="3" id="KW-1185">Reference proteome</keyword>